<sequence>MASISHCSGAMQNRGVDLVPGQFLPDSCLHCKIFNYSQPLLCLAGEANEKAAQGQLNLGKLVRHVKCHVVHKDVTLLVICSTSASQVAFCSTLGLHWRHGNRGIRTPINPSIREPIKKACNFWSYFGNQHKPDDLPKP</sequence>
<organism evidence="1 2">
    <name type="scientific">Limosa lapponica baueri</name>
    <dbReference type="NCBI Taxonomy" id="1758121"/>
    <lineage>
        <taxon>Eukaryota</taxon>
        <taxon>Metazoa</taxon>
        <taxon>Chordata</taxon>
        <taxon>Craniata</taxon>
        <taxon>Vertebrata</taxon>
        <taxon>Euteleostomi</taxon>
        <taxon>Archelosauria</taxon>
        <taxon>Archosauria</taxon>
        <taxon>Dinosauria</taxon>
        <taxon>Saurischia</taxon>
        <taxon>Theropoda</taxon>
        <taxon>Coelurosauria</taxon>
        <taxon>Aves</taxon>
        <taxon>Neognathae</taxon>
        <taxon>Neoaves</taxon>
        <taxon>Charadriiformes</taxon>
        <taxon>Scolopacidae</taxon>
        <taxon>Limosa</taxon>
    </lineage>
</organism>
<keyword evidence="2" id="KW-1185">Reference proteome</keyword>
<evidence type="ECO:0000313" key="2">
    <source>
        <dbReference type="Proteomes" id="UP000233556"/>
    </source>
</evidence>
<evidence type="ECO:0000313" key="1">
    <source>
        <dbReference type="EMBL" id="PKU36063.1"/>
    </source>
</evidence>
<dbReference type="Proteomes" id="UP000233556">
    <property type="component" value="Unassembled WGS sequence"/>
</dbReference>
<reference evidence="2" key="1">
    <citation type="submission" date="2017-11" db="EMBL/GenBank/DDBJ databases">
        <authorList>
            <person name="Lima N.C."/>
            <person name="Parody-Merino A.M."/>
            <person name="Battley P.F."/>
            <person name="Fidler A.E."/>
            <person name="Prosdocimi F."/>
        </authorList>
    </citation>
    <scope>NUCLEOTIDE SEQUENCE [LARGE SCALE GENOMIC DNA]</scope>
</reference>
<dbReference type="EMBL" id="KZ507886">
    <property type="protein sequence ID" value="PKU36063.1"/>
    <property type="molecule type" value="Genomic_DNA"/>
</dbReference>
<gene>
    <name evidence="1" type="ORF">llap_13631</name>
</gene>
<accession>A0A2I0TQP6</accession>
<name>A0A2I0TQP6_LIMLA</name>
<proteinExistence type="predicted"/>
<protein>
    <submittedName>
        <fullName evidence="1">Uncharacterized protein</fullName>
    </submittedName>
</protein>
<dbReference type="AlphaFoldDB" id="A0A2I0TQP6"/>
<reference evidence="2" key="2">
    <citation type="submission" date="2017-12" db="EMBL/GenBank/DDBJ databases">
        <title>Genome sequence of the Bar-tailed Godwit (Limosa lapponica baueri).</title>
        <authorList>
            <person name="Lima N.C.B."/>
            <person name="Parody-Merino A.M."/>
            <person name="Battley P.F."/>
            <person name="Fidler A.E."/>
            <person name="Prosdocimi F."/>
        </authorList>
    </citation>
    <scope>NUCLEOTIDE SEQUENCE [LARGE SCALE GENOMIC DNA]</scope>
</reference>